<evidence type="ECO:0000313" key="2">
    <source>
        <dbReference type="Proteomes" id="UP000604117"/>
    </source>
</evidence>
<proteinExistence type="predicted"/>
<keyword evidence="2" id="KW-1185">Reference proteome</keyword>
<evidence type="ECO:0000313" key="1">
    <source>
        <dbReference type="EMBL" id="GIF72998.1"/>
    </source>
</evidence>
<gene>
    <name evidence="1" type="ORF">Asi02nite_25160</name>
</gene>
<dbReference type="Proteomes" id="UP000604117">
    <property type="component" value="Unassembled WGS sequence"/>
</dbReference>
<sequence length="271" mass="30166">MIRERVSATLLSFVSDQSANVVRVVQLAFALDPDHAHDDLTDRQATLSAEQQYDARTARRRTDEATEILVAAAEAGWAARHAAGSDSGWRVRTLETLLRLDTPTPELYETRTIVATRDLPEIVVRLDLPRPPDGEPDAGEVAVDVLYGARISAVARGNGNRHVAVTLALPGVLPRDREHRLCVHFRVPPGQRIRHRYVIIPLDPCEYGLVKVRFADNRRPASVWRLNGVPPGLLDDPTRRHPRLEIDGVGEVVESFRQLREGRGYGVGWAP</sequence>
<protein>
    <submittedName>
        <fullName evidence="1">Uncharacterized protein</fullName>
    </submittedName>
</protein>
<comment type="caution">
    <text evidence="1">The sequence shown here is derived from an EMBL/GenBank/DDBJ whole genome shotgun (WGS) entry which is preliminary data.</text>
</comment>
<reference evidence="1 2" key="1">
    <citation type="submission" date="2021-01" db="EMBL/GenBank/DDBJ databases">
        <title>Whole genome shotgun sequence of Asanoa siamensis NBRC 107932.</title>
        <authorList>
            <person name="Komaki H."/>
            <person name="Tamura T."/>
        </authorList>
    </citation>
    <scope>NUCLEOTIDE SEQUENCE [LARGE SCALE GENOMIC DNA]</scope>
    <source>
        <strain evidence="1 2">NBRC 107932</strain>
    </source>
</reference>
<organism evidence="1 2">
    <name type="scientific">Asanoa siamensis</name>
    <dbReference type="NCBI Taxonomy" id="926357"/>
    <lineage>
        <taxon>Bacteria</taxon>
        <taxon>Bacillati</taxon>
        <taxon>Actinomycetota</taxon>
        <taxon>Actinomycetes</taxon>
        <taxon>Micromonosporales</taxon>
        <taxon>Micromonosporaceae</taxon>
        <taxon>Asanoa</taxon>
    </lineage>
</organism>
<accession>A0ABQ4CPS7</accession>
<name>A0ABQ4CPS7_9ACTN</name>
<dbReference type="EMBL" id="BONE01000017">
    <property type="protein sequence ID" value="GIF72998.1"/>
    <property type="molecule type" value="Genomic_DNA"/>
</dbReference>